<gene>
    <name evidence="2" type="ORF">LMG23994_00149</name>
</gene>
<comment type="caution">
    <text evidence="2">The sequence shown here is derived from an EMBL/GenBank/DDBJ whole genome shotgun (WGS) entry which is preliminary data.</text>
</comment>
<evidence type="ECO:0000256" key="1">
    <source>
        <dbReference type="SAM" id="MobiDB-lite"/>
    </source>
</evidence>
<evidence type="ECO:0000313" key="2">
    <source>
        <dbReference type="EMBL" id="CAG9163537.1"/>
    </source>
</evidence>
<evidence type="ECO:0000313" key="3">
    <source>
        <dbReference type="Proteomes" id="UP000701702"/>
    </source>
</evidence>
<name>A0ABN7XR99_9BURK</name>
<dbReference type="EMBL" id="CAJZAF010000001">
    <property type="protein sequence ID" value="CAG9163537.1"/>
    <property type="molecule type" value="Genomic_DNA"/>
</dbReference>
<proteinExistence type="predicted"/>
<feature type="region of interest" description="Disordered" evidence="1">
    <location>
        <begin position="1"/>
        <end position="21"/>
    </location>
</feature>
<sequence length="62" mass="6575">MCRRHNQKKRGKAAPQVLSGPAESSAGLLPFADYLTPTAACLRSVSVVSPLPSWLQPGGITR</sequence>
<dbReference type="Proteomes" id="UP000701702">
    <property type="component" value="Unassembled WGS sequence"/>
</dbReference>
<accession>A0ABN7XR99</accession>
<organism evidence="2 3">
    <name type="scientific">Cupriavidus pinatubonensis</name>
    <dbReference type="NCBI Taxonomy" id="248026"/>
    <lineage>
        <taxon>Bacteria</taxon>
        <taxon>Pseudomonadati</taxon>
        <taxon>Pseudomonadota</taxon>
        <taxon>Betaproteobacteria</taxon>
        <taxon>Burkholderiales</taxon>
        <taxon>Burkholderiaceae</taxon>
        <taxon>Cupriavidus</taxon>
    </lineage>
</organism>
<reference evidence="2 3" key="1">
    <citation type="submission" date="2021-08" db="EMBL/GenBank/DDBJ databases">
        <authorList>
            <person name="Peeters C."/>
        </authorList>
    </citation>
    <scope>NUCLEOTIDE SEQUENCE [LARGE SCALE GENOMIC DNA]</scope>
    <source>
        <strain evidence="2 3">LMG 23994</strain>
    </source>
</reference>
<protein>
    <submittedName>
        <fullName evidence="2">Uncharacterized protein</fullName>
    </submittedName>
</protein>
<keyword evidence="3" id="KW-1185">Reference proteome</keyword>
<feature type="compositionally biased region" description="Basic residues" evidence="1">
    <location>
        <begin position="1"/>
        <end position="12"/>
    </location>
</feature>